<feature type="transmembrane region" description="Helical" evidence="8">
    <location>
        <begin position="203"/>
        <end position="223"/>
    </location>
</feature>
<dbReference type="PANTHER" id="PTHR36122">
    <property type="entry name" value="NICOTINAMIDE RIBOSIDE TRANSPORTER PNUC"/>
    <property type="match status" value="1"/>
</dbReference>
<dbReference type="Proteomes" id="UP000244928">
    <property type="component" value="Chromosome"/>
</dbReference>
<dbReference type="KEGG" id="dlu:A6035_15195"/>
<protein>
    <recommendedName>
        <fullName evidence="11">Nicotinamide mononucleotide transporter</fullName>
    </recommendedName>
</protein>
<comment type="subcellular location">
    <subcellularLocation>
        <location evidence="1">Cell membrane</location>
        <topology evidence="1">Multi-pass membrane protein</topology>
    </subcellularLocation>
</comment>
<evidence type="ECO:0000256" key="3">
    <source>
        <dbReference type="ARBA" id="ARBA00022448"/>
    </source>
</evidence>
<dbReference type="Pfam" id="PF04973">
    <property type="entry name" value="NMN_transporter"/>
    <property type="match status" value="1"/>
</dbReference>
<evidence type="ECO:0000256" key="5">
    <source>
        <dbReference type="ARBA" id="ARBA00022692"/>
    </source>
</evidence>
<feature type="transmembrane region" description="Helical" evidence="8">
    <location>
        <begin position="130"/>
        <end position="147"/>
    </location>
</feature>
<dbReference type="GO" id="GO:0034257">
    <property type="term" value="F:nicotinamide riboside transmembrane transporter activity"/>
    <property type="evidence" value="ECO:0007669"/>
    <property type="project" value="InterPro"/>
</dbReference>
<gene>
    <name evidence="9" type="ORF">A6035_15195</name>
</gene>
<dbReference type="PANTHER" id="PTHR36122:SF2">
    <property type="entry name" value="NICOTINAMIDE RIBOSIDE TRANSPORTER PNUC"/>
    <property type="match status" value="1"/>
</dbReference>
<dbReference type="AlphaFoldDB" id="A0A2S1RAI4"/>
<keyword evidence="3" id="KW-0813">Transport</keyword>
<keyword evidence="7 8" id="KW-0472">Membrane</keyword>
<organism evidence="9 10">
    <name type="scientific">Dietzia lutea</name>
    <dbReference type="NCBI Taxonomy" id="546160"/>
    <lineage>
        <taxon>Bacteria</taxon>
        <taxon>Bacillati</taxon>
        <taxon>Actinomycetota</taxon>
        <taxon>Actinomycetes</taxon>
        <taxon>Mycobacteriales</taxon>
        <taxon>Dietziaceae</taxon>
        <taxon>Dietzia</taxon>
    </lineage>
</organism>
<feature type="transmembrane region" description="Helical" evidence="8">
    <location>
        <begin position="12"/>
        <end position="35"/>
    </location>
</feature>
<comment type="similarity">
    <text evidence="2">Belongs to the nicotinamide ribonucleoside (NR) uptake permease (TC 4.B.1) family.</text>
</comment>
<proteinExistence type="inferred from homology"/>
<dbReference type="InterPro" id="IPR006419">
    <property type="entry name" value="NMN_transpt_PnuC"/>
</dbReference>
<dbReference type="RefSeq" id="WP_108848657.1">
    <property type="nucleotide sequence ID" value="NZ_CP015449.1"/>
</dbReference>
<dbReference type="GO" id="GO:0005886">
    <property type="term" value="C:plasma membrane"/>
    <property type="evidence" value="ECO:0007669"/>
    <property type="project" value="UniProtKB-SubCell"/>
</dbReference>
<evidence type="ECO:0000313" key="9">
    <source>
        <dbReference type="EMBL" id="AWH93303.1"/>
    </source>
</evidence>
<keyword evidence="10" id="KW-1185">Reference proteome</keyword>
<evidence type="ECO:0000256" key="1">
    <source>
        <dbReference type="ARBA" id="ARBA00004651"/>
    </source>
</evidence>
<keyword evidence="6 8" id="KW-1133">Transmembrane helix</keyword>
<evidence type="ECO:0000256" key="4">
    <source>
        <dbReference type="ARBA" id="ARBA00022475"/>
    </source>
</evidence>
<evidence type="ECO:0000256" key="7">
    <source>
        <dbReference type="ARBA" id="ARBA00023136"/>
    </source>
</evidence>
<evidence type="ECO:0008006" key="11">
    <source>
        <dbReference type="Google" id="ProtNLM"/>
    </source>
</evidence>
<evidence type="ECO:0000256" key="2">
    <source>
        <dbReference type="ARBA" id="ARBA00006669"/>
    </source>
</evidence>
<dbReference type="EMBL" id="CP015449">
    <property type="protein sequence ID" value="AWH93303.1"/>
    <property type="molecule type" value="Genomic_DNA"/>
</dbReference>
<evidence type="ECO:0000256" key="6">
    <source>
        <dbReference type="ARBA" id="ARBA00022989"/>
    </source>
</evidence>
<keyword evidence="5 8" id="KW-0812">Transmembrane</keyword>
<feature type="transmembrane region" description="Helical" evidence="8">
    <location>
        <begin position="42"/>
        <end position="66"/>
    </location>
</feature>
<sequence length="248" mass="26836">MSLLVSFLDAQLVIGGVPILWREIIGNVFGLAAAIGGMRRVVWAWPVGIVGNLTLLTVFLGGVFHTPQDVDLYGQAGRQVMFLAVGVYGWWQWSRTRRANAAAAAAAAHGGPVADAPAVRPHWATGRQRAGLVVGMLVGTLLFGWIFAQLGSWGPWADAWIFTGSILATYGMARGWTEFWLLWIAVDIVGVPLLLKAGYYPSAVLYLVYAAFVIWGFVVWWRVDLAERAAALRTEGLPVERSVGAVSG</sequence>
<reference evidence="9 10" key="1">
    <citation type="submission" date="2016-04" db="EMBL/GenBank/DDBJ databases">
        <title>Complete genome sequence of Dietzia lutea YIM 80766T, a strain isolated from desert soil in Egypt.</title>
        <authorList>
            <person name="Zhao J."/>
            <person name="Hu B."/>
            <person name="Geng S."/>
            <person name="Nie Y."/>
            <person name="Tang Y."/>
        </authorList>
    </citation>
    <scope>NUCLEOTIDE SEQUENCE [LARGE SCALE GENOMIC DNA]</scope>
    <source>
        <strain evidence="9 10">YIM 80766</strain>
    </source>
</reference>
<keyword evidence="4" id="KW-1003">Cell membrane</keyword>
<accession>A0A2S1RAI4</accession>
<name>A0A2S1RAI4_9ACTN</name>
<feature type="transmembrane region" description="Helical" evidence="8">
    <location>
        <begin position="180"/>
        <end position="197"/>
    </location>
</feature>
<evidence type="ECO:0000313" key="10">
    <source>
        <dbReference type="Proteomes" id="UP000244928"/>
    </source>
</evidence>
<evidence type="ECO:0000256" key="8">
    <source>
        <dbReference type="SAM" id="Phobius"/>
    </source>
</evidence>
<feature type="transmembrane region" description="Helical" evidence="8">
    <location>
        <begin position="72"/>
        <end position="91"/>
    </location>
</feature>